<evidence type="ECO:0000313" key="4">
    <source>
        <dbReference type="Proteomes" id="UP000636709"/>
    </source>
</evidence>
<dbReference type="Proteomes" id="UP000636709">
    <property type="component" value="Unassembled WGS sequence"/>
</dbReference>
<dbReference type="EMBL" id="JACEFO010003289">
    <property type="protein sequence ID" value="KAF8642498.1"/>
    <property type="molecule type" value="Genomic_DNA"/>
</dbReference>
<comment type="caution">
    <text evidence="3">The sequence shown here is derived from an EMBL/GenBank/DDBJ whole genome shotgun (WGS) entry which is preliminary data.</text>
</comment>
<sequence>MLDREVWLMLMLFPNDARNNSALSKAYDSTNNARVVCKVHLHDDARIPDDVVVSAGIHPRVRSWTCLVFVLKRKDAENLGGEDAFPPNDGGVAHPFPPPVPRWMGMDGPNPVHAAVSDQQAPSHSAHGPSGNDGQYVVGDEVVGEVTMVDHDGSVETPIADLGDAGDAATNSLNLVVDNAGDVVSSDVEETEGIDVAQVSDTGAMILHQTQVVNVPDIPPGFETLVAIKVISKHLFNPGPSSLPSSSIFRNLKHLFISLDTCVHSYVCDSDVRRYLACIAFDPSEQNERSPGFIGPLRPALPLVPYPVSDDEDSEVQEIPRIPGSVTPRKRRHRKLKEPLDESFLRRSKRNNKAHGFRTDSLALEASNNPSIYEAQIEGDVLPAPHLSIDTIQGMATGYLKMQPEAVSAAALLELDADVDHDAYCVLLSMLGLKHIELSYLLSTQYSLILLVNSIIVCWFFWRMSWCASSRHLIINNQGVCYSMSLLSAHRLCLMDVYLYLPMFHHESK</sequence>
<keyword evidence="2" id="KW-0812">Transmembrane</keyword>
<evidence type="ECO:0000256" key="2">
    <source>
        <dbReference type="SAM" id="Phobius"/>
    </source>
</evidence>
<dbReference type="OrthoDB" id="681776at2759"/>
<feature type="transmembrane region" description="Helical" evidence="2">
    <location>
        <begin position="438"/>
        <end position="462"/>
    </location>
</feature>
<dbReference type="PANTHER" id="PTHR33075:SF7">
    <property type="entry name" value="OS02G0303350 PROTEIN"/>
    <property type="match status" value="1"/>
</dbReference>
<protein>
    <submittedName>
        <fullName evidence="3">Uncharacterized protein</fullName>
    </submittedName>
</protein>
<keyword evidence="2" id="KW-0472">Membrane</keyword>
<proteinExistence type="predicted"/>
<gene>
    <name evidence="3" type="ORF">HU200_067173</name>
</gene>
<evidence type="ECO:0000256" key="1">
    <source>
        <dbReference type="SAM" id="MobiDB-lite"/>
    </source>
</evidence>
<feature type="region of interest" description="Disordered" evidence="1">
    <location>
        <begin position="115"/>
        <end position="134"/>
    </location>
</feature>
<keyword evidence="4" id="KW-1185">Reference proteome</keyword>
<keyword evidence="2" id="KW-1133">Transmembrane helix</keyword>
<organism evidence="3 4">
    <name type="scientific">Digitaria exilis</name>
    <dbReference type="NCBI Taxonomy" id="1010633"/>
    <lineage>
        <taxon>Eukaryota</taxon>
        <taxon>Viridiplantae</taxon>
        <taxon>Streptophyta</taxon>
        <taxon>Embryophyta</taxon>
        <taxon>Tracheophyta</taxon>
        <taxon>Spermatophyta</taxon>
        <taxon>Magnoliopsida</taxon>
        <taxon>Liliopsida</taxon>
        <taxon>Poales</taxon>
        <taxon>Poaceae</taxon>
        <taxon>PACMAD clade</taxon>
        <taxon>Panicoideae</taxon>
        <taxon>Panicodae</taxon>
        <taxon>Paniceae</taxon>
        <taxon>Anthephorinae</taxon>
        <taxon>Digitaria</taxon>
    </lineage>
</organism>
<reference evidence="3" key="1">
    <citation type="submission" date="2020-07" db="EMBL/GenBank/DDBJ databases">
        <title>Genome sequence and genetic diversity analysis of an under-domesticated orphan crop, white fonio (Digitaria exilis).</title>
        <authorList>
            <person name="Bennetzen J.L."/>
            <person name="Chen S."/>
            <person name="Ma X."/>
            <person name="Wang X."/>
            <person name="Yssel A.E.J."/>
            <person name="Chaluvadi S.R."/>
            <person name="Johnson M."/>
            <person name="Gangashetty P."/>
            <person name="Hamidou F."/>
            <person name="Sanogo M.D."/>
            <person name="Zwaenepoel A."/>
            <person name="Wallace J."/>
            <person name="Van De Peer Y."/>
            <person name="Van Deynze A."/>
        </authorList>
    </citation>
    <scope>NUCLEOTIDE SEQUENCE</scope>
    <source>
        <tissue evidence="3">Leaves</tissue>
    </source>
</reference>
<accession>A0A835A5B1</accession>
<dbReference type="AlphaFoldDB" id="A0A835A5B1"/>
<name>A0A835A5B1_9POAL</name>
<evidence type="ECO:0000313" key="3">
    <source>
        <dbReference type="EMBL" id="KAF8642498.1"/>
    </source>
</evidence>
<dbReference type="PANTHER" id="PTHR33075">
    <property type="entry name" value="OS02G0499800 PROTEIN"/>
    <property type="match status" value="1"/>
</dbReference>